<keyword evidence="7 8" id="KW-0472">Membrane</keyword>
<evidence type="ECO:0000313" key="9">
    <source>
        <dbReference type="EMBL" id="MFC5988573.1"/>
    </source>
</evidence>
<evidence type="ECO:0000256" key="7">
    <source>
        <dbReference type="ARBA" id="ARBA00023136"/>
    </source>
</evidence>
<dbReference type="Proteomes" id="UP001596250">
    <property type="component" value="Unassembled WGS sequence"/>
</dbReference>
<keyword evidence="3" id="KW-1003">Cell membrane</keyword>
<name>A0ABW1IUQ7_9BACL</name>
<feature type="transmembrane region" description="Helical" evidence="8">
    <location>
        <begin position="295"/>
        <end position="315"/>
    </location>
</feature>
<protein>
    <submittedName>
        <fullName evidence="9">TrkH family potassium uptake protein</fullName>
    </submittedName>
</protein>
<keyword evidence="5 8" id="KW-1133">Transmembrane helix</keyword>
<feature type="transmembrane region" description="Helical" evidence="8">
    <location>
        <begin position="58"/>
        <end position="82"/>
    </location>
</feature>
<gene>
    <name evidence="9" type="ORF">ACFPXP_19390</name>
</gene>
<keyword evidence="2" id="KW-0813">Transport</keyword>
<accession>A0ABW1IUQ7</accession>
<comment type="subcellular location">
    <subcellularLocation>
        <location evidence="1">Cell membrane</location>
        <topology evidence="1">Multi-pass membrane protein</topology>
    </subcellularLocation>
</comment>
<evidence type="ECO:0000313" key="10">
    <source>
        <dbReference type="Proteomes" id="UP001596250"/>
    </source>
</evidence>
<keyword evidence="10" id="KW-1185">Reference proteome</keyword>
<evidence type="ECO:0000256" key="1">
    <source>
        <dbReference type="ARBA" id="ARBA00004651"/>
    </source>
</evidence>
<feature type="transmembrane region" description="Helical" evidence="8">
    <location>
        <begin position="25"/>
        <end position="46"/>
    </location>
</feature>
<comment type="caution">
    <text evidence="9">The sequence shown here is derived from an EMBL/GenBank/DDBJ whole genome shotgun (WGS) entry which is preliminary data.</text>
</comment>
<dbReference type="RefSeq" id="WP_379896073.1">
    <property type="nucleotide sequence ID" value="NZ_CBCSCT010000011.1"/>
</dbReference>
<dbReference type="EMBL" id="JBHSQV010000182">
    <property type="protein sequence ID" value="MFC5988573.1"/>
    <property type="molecule type" value="Genomic_DNA"/>
</dbReference>
<evidence type="ECO:0000256" key="5">
    <source>
        <dbReference type="ARBA" id="ARBA00022989"/>
    </source>
</evidence>
<proteinExistence type="predicted"/>
<evidence type="ECO:0000256" key="2">
    <source>
        <dbReference type="ARBA" id="ARBA00022448"/>
    </source>
</evidence>
<evidence type="ECO:0000256" key="6">
    <source>
        <dbReference type="ARBA" id="ARBA00023065"/>
    </source>
</evidence>
<feature type="transmembrane region" description="Helical" evidence="8">
    <location>
        <begin position="394"/>
        <end position="414"/>
    </location>
</feature>
<organism evidence="9 10">
    <name type="scientific">Marinicrinis lubricantis</name>
    <dbReference type="NCBI Taxonomy" id="2086470"/>
    <lineage>
        <taxon>Bacteria</taxon>
        <taxon>Bacillati</taxon>
        <taxon>Bacillota</taxon>
        <taxon>Bacilli</taxon>
        <taxon>Bacillales</taxon>
        <taxon>Paenibacillaceae</taxon>
    </lineage>
</organism>
<feature type="transmembrane region" description="Helical" evidence="8">
    <location>
        <begin position="217"/>
        <end position="236"/>
    </location>
</feature>
<dbReference type="InterPro" id="IPR003445">
    <property type="entry name" value="Cat_transpt"/>
</dbReference>
<evidence type="ECO:0000256" key="8">
    <source>
        <dbReference type="SAM" id="Phobius"/>
    </source>
</evidence>
<feature type="transmembrane region" description="Helical" evidence="8">
    <location>
        <begin position="175"/>
        <end position="196"/>
    </location>
</feature>
<keyword evidence="6" id="KW-0406">Ion transport</keyword>
<evidence type="ECO:0000256" key="4">
    <source>
        <dbReference type="ARBA" id="ARBA00022692"/>
    </source>
</evidence>
<keyword evidence="4 8" id="KW-0812">Transmembrane</keyword>
<reference evidence="10" key="1">
    <citation type="journal article" date="2019" name="Int. J. Syst. Evol. Microbiol.">
        <title>The Global Catalogue of Microorganisms (GCM) 10K type strain sequencing project: providing services to taxonomists for standard genome sequencing and annotation.</title>
        <authorList>
            <consortium name="The Broad Institute Genomics Platform"/>
            <consortium name="The Broad Institute Genome Sequencing Center for Infectious Disease"/>
            <person name="Wu L."/>
            <person name="Ma J."/>
        </authorList>
    </citation>
    <scope>NUCLEOTIDE SEQUENCE [LARGE SCALE GENOMIC DNA]</scope>
    <source>
        <strain evidence="10">CCM 8749</strain>
    </source>
</reference>
<feature type="transmembrane region" description="Helical" evidence="8">
    <location>
        <begin position="103"/>
        <end position="134"/>
    </location>
</feature>
<feature type="transmembrane region" description="Helical" evidence="8">
    <location>
        <begin position="336"/>
        <end position="357"/>
    </location>
</feature>
<sequence length="432" mass="48106">MYFVTAMVSSLVLSMPFFHQPGVKLSFIDTLFTAVSALSVTGLTVVNTAETFNQYGVLVLTIIIQIGGIGLMTLGTFIYVVIGRNIGLSARRLMMIDQNRHQLSGLVRILQFVFICTLLIESVGAVLLTLRLYFAGYVDSFKHAFYYGTFHSISAFTNAGFDIFGNSLYNFQHDYFIQTVIIILLVLGAIGFPVLIETWEYVKRRDRKFRFSLFTKITTTTFIILLLIGTLGVFLLENNNFLADKSWHEKLSYSFFNSVTARNGGFSTMDIAQFTAPTQFLLSTMMVIGASPSSVGGGIRTTTFAIVLLTILAYAKGNTEVRAFHRRIHQDDVMKSFVVFSSAMLLVVSSVICLDAFEAQRHSLNSVIFEVSSAFGTTGLSMGITSNLGTDSKILLIILMFIGRIGLLSVLLFFRREKKAKIRYPEERVIIG</sequence>
<dbReference type="PANTHER" id="PTHR32024">
    <property type="entry name" value="TRK SYSTEM POTASSIUM UPTAKE PROTEIN TRKG-RELATED"/>
    <property type="match status" value="1"/>
</dbReference>
<dbReference type="PANTHER" id="PTHR32024:SF4">
    <property type="entry name" value="KTR SYSTEM POTASSIUM UPTAKE PROTEIN D"/>
    <property type="match status" value="1"/>
</dbReference>
<dbReference type="Pfam" id="PF02386">
    <property type="entry name" value="TrkH"/>
    <property type="match status" value="1"/>
</dbReference>
<evidence type="ECO:0000256" key="3">
    <source>
        <dbReference type="ARBA" id="ARBA00022475"/>
    </source>
</evidence>